<accession>A0ABZ2TLB3</accession>
<dbReference type="Proteomes" id="UP001281305">
    <property type="component" value="Chromosome"/>
</dbReference>
<dbReference type="RefSeq" id="WP_317056586.1">
    <property type="nucleotide sequence ID" value="NZ_CP146606.1"/>
</dbReference>
<name>A0ABZ2TLB3_9RHOB</name>
<sequence length="89" mass="9126">MPITDSFSSFETGLTGPICGGFDITPDDASDLLTMTRAIMVSGAGDLNVLLKDGDTLVVPGLTPGVIYPLRVVRVLSTGTTATGLKGLL</sequence>
<organism evidence="1 2">
    <name type="scientific">Roseovarius rhodophyticola</name>
    <dbReference type="NCBI Taxonomy" id="3080827"/>
    <lineage>
        <taxon>Bacteria</taxon>
        <taxon>Pseudomonadati</taxon>
        <taxon>Pseudomonadota</taxon>
        <taxon>Alphaproteobacteria</taxon>
        <taxon>Rhodobacterales</taxon>
        <taxon>Roseobacteraceae</taxon>
        <taxon>Roseovarius</taxon>
    </lineage>
</organism>
<evidence type="ECO:0000313" key="2">
    <source>
        <dbReference type="Proteomes" id="UP001281305"/>
    </source>
</evidence>
<protein>
    <recommendedName>
        <fullName evidence="3">Hedgehog/Intein (Hint) domain-containing protein</fullName>
    </recommendedName>
</protein>
<gene>
    <name evidence="1" type="ORF">RZS32_008630</name>
</gene>
<keyword evidence="2" id="KW-1185">Reference proteome</keyword>
<evidence type="ECO:0000313" key="1">
    <source>
        <dbReference type="EMBL" id="WYK19890.1"/>
    </source>
</evidence>
<dbReference type="EMBL" id="CP146606">
    <property type="protein sequence ID" value="WYK19890.1"/>
    <property type="molecule type" value="Genomic_DNA"/>
</dbReference>
<reference evidence="1 2" key="1">
    <citation type="submission" date="2024-02" db="EMBL/GenBank/DDBJ databases">
        <title>Roseovarius strain W115 nov., isolated from a marine algae.</title>
        <authorList>
            <person name="Lee M.W."/>
            <person name="Lee J.K."/>
            <person name="Kim J.M."/>
            <person name="Choi D.G."/>
            <person name="Baek J.H."/>
            <person name="Bayburt H."/>
            <person name="Jung J.J."/>
            <person name="Han D.M."/>
            <person name="Jeon C.O."/>
        </authorList>
    </citation>
    <scope>NUCLEOTIDE SEQUENCE [LARGE SCALE GENOMIC DNA]</scope>
    <source>
        <strain evidence="1 2">W115</strain>
    </source>
</reference>
<proteinExistence type="predicted"/>
<evidence type="ECO:0008006" key="3">
    <source>
        <dbReference type="Google" id="ProtNLM"/>
    </source>
</evidence>